<dbReference type="Gene3D" id="3.40.47.10">
    <property type="match status" value="1"/>
</dbReference>
<proteinExistence type="predicted"/>
<protein>
    <submittedName>
        <fullName evidence="1">Beta-ketoacyl synthase N-terminal-like domain-containing protein</fullName>
    </submittedName>
</protein>
<dbReference type="EMBL" id="JAVREH010000009">
    <property type="protein sequence ID" value="MDT0261607.1"/>
    <property type="molecule type" value="Genomic_DNA"/>
</dbReference>
<name>A0ABU2J9H6_9ACTN</name>
<keyword evidence="2" id="KW-1185">Reference proteome</keyword>
<gene>
    <name evidence="1" type="ORF">RM423_09400</name>
</gene>
<comment type="caution">
    <text evidence="1">The sequence shown here is derived from an EMBL/GenBank/DDBJ whole genome shotgun (WGS) entry which is preliminary data.</text>
</comment>
<sequence>MWLSCSAIGAVTRLGIGYAAQLEPSPYGPSDEIAVPHFDVSAELGRKGSSTLDRLGALALLVARDCLASVSSVPDGTGVTVATTVGSMRSTLDFAGITITGSKPWNVPPSLFPNTVMNAAAGLVAIRHALTGPNTTIAGGKAGGMKAVSYIDMMTETALLSTCLLVCAEELTAPRSAWAAGYGAGAIGEAAVAFLLTADDAADREFRMRLQQGEPTADPDAAVIVAGDRTASSAYPAENVIDVERVFGVVDAATFGCQVLLALHMLRSRGYSRAIIPFPEDRKRTWVEVTL</sequence>
<dbReference type="Proteomes" id="UP001183176">
    <property type="component" value="Unassembled WGS sequence"/>
</dbReference>
<evidence type="ECO:0000313" key="1">
    <source>
        <dbReference type="EMBL" id="MDT0261607.1"/>
    </source>
</evidence>
<accession>A0ABU2J9H6</accession>
<dbReference type="SUPFAM" id="SSF53901">
    <property type="entry name" value="Thiolase-like"/>
    <property type="match status" value="1"/>
</dbReference>
<dbReference type="InterPro" id="IPR016039">
    <property type="entry name" value="Thiolase-like"/>
</dbReference>
<reference evidence="2" key="1">
    <citation type="submission" date="2023-07" db="EMBL/GenBank/DDBJ databases">
        <title>30 novel species of actinomycetes from the DSMZ collection.</title>
        <authorList>
            <person name="Nouioui I."/>
        </authorList>
    </citation>
    <scope>NUCLEOTIDE SEQUENCE [LARGE SCALE GENOMIC DNA]</scope>
    <source>
        <strain evidence="2">DSM 44399</strain>
    </source>
</reference>
<dbReference type="RefSeq" id="WP_311422762.1">
    <property type="nucleotide sequence ID" value="NZ_JAVREH010000009.1"/>
</dbReference>
<evidence type="ECO:0000313" key="2">
    <source>
        <dbReference type="Proteomes" id="UP001183176"/>
    </source>
</evidence>
<organism evidence="1 2">
    <name type="scientific">Jatrophihabitans lederbergiae</name>
    <dbReference type="NCBI Taxonomy" id="3075547"/>
    <lineage>
        <taxon>Bacteria</taxon>
        <taxon>Bacillati</taxon>
        <taxon>Actinomycetota</taxon>
        <taxon>Actinomycetes</taxon>
        <taxon>Jatrophihabitantales</taxon>
        <taxon>Jatrophihabitantaceae</taxon>
        <taxon>Jatrophihabitans</taxon>
    </lineage>
</organism>